<name>A0A420XI05_9PAST</name>
<keyword evidence="2" id="KW-0489">Methyltransferase</keyword>
<dbReference type="InterPro" id="IPR041698">
    <property type="entry name" value="Methyltransf_25"/>
</dbReference>
<comment type="caution">
    <text evidence="2">The sequence shown here is derived from an EMBL/GenBank/DDBJ whole genome shotgun (WGS) entry which is preliminary data.</text>
</comment>
<dbReference type="Gene3D" id="3.40.50.150">
    <property type="entry name" value="Vaccinia Virus protein VP39"/>
    <property type="match status" value="1"/>
</dbReference>
<dbReference type="PANTHER" id="PTHR43591">
    <property type="entry name" value="METHYLTRANSFERASE"/>
    <property type="match status" value="1"/>
</dbReference>
<dbReference type="InterPro" id="IPR029063">
    <property type="entry name" value="SAM-dependent_MTases_sf"/>
</dbReference>
<dbReference type="CDD" id="cd02440">
    <property type="entry name" value="AdoMet_MTases"/>
    <property type="match status" value="1"/>
</dbReference>
<accession>A0A420XI05</accession>
<dbReference type="Proteomes" id="UP000280099">
    <property type="component" value="Unassembled WGS sequence"/>
</dbReference>
<organism evidence="2 3">
    <name type="scientific">Otariodibacter oris</name>
    <dbReference type="NCBI Taxonomy" id="1032623"/>
    <lineage>
        <taxon>Bacteria</taxon>
        <taxon>Pseudomonadati</taxon>
        <taxon>Pseudomonadota</taxon>
        <taxon>Gammaproteobacteria</taxon>
        <taxon>Pasteurellales</taxon>
        <taxon>Pasteurellaceae</taxon>
        <taxon>Otariodibacter</taxon>
    </lineage>
</organism>
<evidence type="ECO:0000259" key="1">
    <source>
        <dbReference type="Pfam" id="PF13649"/>
    </source>
</evidence>
<gene>
    <name evidence="2" type="ORF">DES31_0288</name>
</gene>
<keyword evidence="2" id="KW-0808">Transferase</keyword>
<evidence type="ECO:0000313" key="3">
    <source>
        <dbReference type="Proteomes" id="UP000280099"/>
    </source>
</evidence>
<dbReference type="OrthoDB" id="529208at2"/>
<dbReference type="GO" id="GO:0032259">
    <property type="term" value="P:methylation"/>
    <property type="evidence" value="ECO:0007669"/>
    <property type="project" value="UniProtKB-KW"/>
</dbReference>
<keyword evidence="3" id="KW-1185">Reference proteome</keyword>
<protein>
    <submittedName>
        <fullName evidence="2">Methyltransferase family protein</fullName>
    </submittedName>
</protein>
<dbReference type="GO" id="GO:0008168">
    <property type="term" value="F:methyltransferase activity"/>
    <property type="evidence" value="ECO:0007669"/>
    <property type="project" value="UniProtKB-KW"/>
</dbReference>
<dbReference type="Pfam" id="PF13649">
    <property type="entry name" value="Methyltransf_25"/>
    <property type="match status" value="1"/>
</dbReference>
<proteinExistence type="predicted"/>
<dbReference type="AlphaFoldDB" id="A0A420XI05"/>
<dbReference type="SUPFAM" id="SSF53335">
    <property type="entry name" value="S-adenosyl-L-methionine-dependent methyltransferases"/>
    <property type="match status" value="1"/>
</dbReference>
<reference evidence="2 3" key="1">
    <citation type="submission" date="2018-10" db="EMBL/GenBank/DDBJ databases">
        <title>Genomic Encyclopedia of Type Strains, Phase IV (KMG-IV): sequencing the most valuable type-strain genomes for metagenomic binning, comparative biology and taxonomic classification.</title>
        <authorList>
            <person name="Goeker M."/>
        </authorList>
    </citation>
    <scope>NUCLEOTIDE SEQUENCE [LARGE SCALE GENOMIC DNA]</scope>
    <source>
        <strain evidence="2 3">DSM 23800</strain>
    </source>
</reference>
<dbReference type="EMBL" id="RBJC01000004">
    <property type="protein sequence ID" value="RKR76975.1"/>
    <property type="molecule type" value="Genomic_DNA"/>
</dbReference>
<sequence>MKKEEIKQHFLARLGKVRLRPGGKIATDWLIANGDFNKNKKVLEVACHTANMSITIAKNYGCHIISTDVDDSMLDKARKNIAENKVSELIEVQNASPSTLPFPDNHFDVVINEAMLTMLSNEDKKEVVSEYYRVLKPNGLLLTHDVLLNVEENEAETVVSQLCEAIDAEVSPLSKSAWKSLFLDQKFRNIETFTGELNLLSPKDWIQDEGVVGTIKIVGNALKAENREHLKKLFQTFNDPENKLGFIVLCSQK</sequence>
<dbReference type="PANTHER" id="PTHR43591:SF110">
    <property type="entry name" value="RHODANESE DOMAIN-CONTAINING PROTEIN"/>
    <property type="match status" value="1"/>
</dbReference>
<evidence type="ECO:0000313" key="2">
    <source>
        <dbReference type="EMBL" id="RKR76975.1"/>
    </source>
</evidence>
<dbReference type="RefSeq" id="WP_121121266.1">
    <property type="nucleotide sequence ID" value="NZ_CP016604.1"/>
</dbReference>
<feature type="domain" description="Methyltransferase" evidence="1">
    <location>
        <begin position="42"/>
        <end position="139"/>
    </location>
</feature>